<proteinExistence type="predicted"/>
<dbReference type="EMBL" id="CAEY01000037">
    <property type="status" value="NOT_ANNOTATED_CDS"/>
    <property type="molecule type" value="Genomic_DNA"/>
</dbReference>
<evidence type="ECO:0000313" key="2">
    <source>
        <dbReference type="Proteomes" id="UP000015104"/>
    </source>
</evidence>
<name>T1KFJ0_TETUR</name>
<dbReference type="EnsemblMetazoa" id="tetur10g03310.1">
    <property type="protein sequence ID" value="tetur10g03310.1"/>
    <property type="gene ID" value="tetur10g03310"/>
</dbReference>
<dbReference type="AlphaFoldDB" id="T1KFJ0"/>
<reference evidence="1" key="2">
    <citation type="submission" date="2015-06" db="UniProtKB">
        <authorList>
            <consortium name="EnsemblMetazoa"/>
        </authorList>
    </citation>
    <scope>IDENTIFICATION</scope>
</reference>
<reference evidence="2" key="1">
    <citation type="submission" date="2011-08" db="EMBL/GenBank/DDBJ databases">
        <authorList>
            <person name="Rombauts S."/>
        </authorList>
    </citation>
    <scope>NUCLEOTIDE SEQUENCE</scope>
    <source>
        <strain evidence="2">London</strain>
    </source>
</reference>
<evidence type="ECO:0000313" key="1">
    <source>
        <dbReference type="EnsemblMetazoa" id="tetur10g03310.1"/>
    </source>
</evidence>
<keyword evidence="2" id="KW-1185">Reference proteome</keyword>
<dbReference type="Proteomes" id="UP000015104">
    <property type="component" value="Unassembled WGS sequence"/>
</dbReference>
<sequence length="22" mass="2541">MESILCSKANEIHCINSHLQRN</sequence>
<organism evidence="1 2">
    <name type="scientific">Tetranychus urticae</name>
    <name type="common">Two-spotted spider mite</name>
    <dbReference type="NCBI Taxonomy" id="32264"/>
    <lineage>
        <taxon>Eukaryota</taxon>
        <taxon>Metazoa</taxon>
        <taxon>Ecdysozoa</taxon>
        <taxon>Arthropoda</taxon>
        <taxon>Chelicerata</taxon>
        <taxon>Arachnida</taxon>
        <taxon>Acari</taxon>
        <taxon>Acariformes</taxon>
        <taxon>Trombidiformes</taxon>
        <taxon>Prostigmata</taxon>
        <taxon>Eleutherengona</taxon>
        <taxon>Raphignathae</taxon>
        <taxon>Tetranychoidea</taxon>
        <taxon>Tetranychidae</taxon>
        <taxon>Tetranychus</taxon>
    </lineage>
</organism>
<protein>
    <submittedName>
        <fullName evidence="1">Uncharacterized protein</fullName>
    </submittedName>
</protein>
<dbReference type="HOGENOM" id="CLU_3425258_0_0_1"/>
<accession>T1KFJ0</accession>